<dbReference type="Proteomes" id="UP001202961">
    <property type="component" value="Unassembled WGS sequence"/>
</dbReference>
<evidence type="ECO:0000256" key="2">
    <source>
        <dbReference type="SAM" id="Phobius"/>
    </source>
</evidence>
<protein>
    <submittedName>
        <fullName evidence="3">Uncharacterized protein</fullName>
    </submittedName>
</protein>
<keyword evidence="4" id="KW-1185">Reference proteome</keyword>
<gene>
    <name evidence="3" type="ORF">NB063_20835</name>
</gene>
<name>A0ABT0U8D1_9BACT</name>
<feature type="region of interest" description="Disordered" evidence="1">
    <location>
        <begin position="1"/>
        <end position="26"/>
    </location>
</feature>
<keyword evidence="2" id="KW-1133">Transmembrane helix</keyword>
<feature type="transmembrane region" description="Helical" evidence="2">
    <location>
        <begin position="69"/>
        <end position="87"/>
    </location>
</feature>
<reference evidence="3 4" key="1">
    <citation type="journal article" date="2022" name="Syst. Appl. Microbiol.">
        <title>Rhodopirellula aestuarii sp. nov., a novel member of the genus Rhodopirellula isolated from brackish sediments collected in the Tagus River estuary, Portugal.</title>
        <authorList>
            <person name="Vitorino I.R."/>
            <person name="Klimek D."/>
            <person name="Calusinska M."/>
            <person name="Lobo-da-Cunha A."/>
            <person name="Vasconcelos V."/>
            <person name="Lage O.M."/>
        </authorList>
    </citation>
    <scope>NUCLEOTIDE SEQUENCE [LARGE SCALE GENOMIC DNA]</scope>
    <source>
        <strain evidence="3 4">ICT_H3.1</strain>
    </source>
</reference>
<accession>A0ABT0U8D1</accession>
<evidence type="ECO:0000256" key="1">
    <source>
        <dbReference type="SAM" id="MobiDB-lite"/>
    </source>
</evidence>
<evidence type="ECO:0000313" key="4">
    <source>
        <dbReference type="Proteomes" id="UP001202961"/>
    </source>
</evidence>
<sequence length="119" mass="13359">MRTQTSRRNDFHSAKWAPGRRKKSQSGAEVSLKIVIGMIFGTEVIGGPTLLSMSVFWDLEVARLPSFGAVWLMLSAAAGAWGCVRYLPRFSRDRGRVADFLIDPKQVRSSLGYYDHPNR</sequence>
<comment type="caution">
    <text evidence="3">The sequence shown here is derived from an EMBL/GenBank/DDBJ whole genome shotgun (WGS) entry which is preliminary data.</text>
</comment>
<dbReference type="EMBL" id="JAMQBK010000060">
    <property type="protein sequence ID" value="MCM2373067.1"/>
    <property type="molecule type" value="Genomic_DNA"/>
</dbReference>
<organism evidence="3 4">
    <name type="scientific">Aporhodopirellula aestuarii</name>
    <dbReference type="NCBI Taxonomy" id="2950107"/>
    <lineage>
        <taxon>Bacteria</taxon>
        <taxon>Pseudomonadati</taxon>
        <taxon>Planctomycetota</taxon>
        <taxon>Planctomycetia</taxon>
        <taxon>Pirellulales</taxon>
        <taxon>Pirellulaceae</taxon>
        <taxon>Aporhodopirellula</taxon>
    </lineage>
</organism>
<evidence type="ECO:0000313" key="3">
    <source>
        <dbReference type="EMBL" id="MCM2373067.1"/>
    </source>
</evidence>
<keyword evidence="2" id="KW-0472">Membrane</keyword>
<dbReference type="RefSeq" id="WP_250930700.1">
    <property type="nucleotide sequence ID" value="NZ_JAMQBK010000060.1"/>
</dbReference>
<keyword evidence="2" id="KW-0812">Transmembrane</keyword>
<proteinExistence type="predicted"/>
<feature type="transmembrane region" description="Helical" evidence="2">
    <location>
        <begin position="30"/>
        <end position="57"/>
    </location>
</feature>